<organism evidence="3 4">
    <name type="scientific">Moritella yayanosii</name>
    <dbReference type="NCBI Taxonomy" id="69539"/>
    <lineage>
        <taxon>Bacteria</taxon>
        <taxon>Pseudomonadati</taxon>
        <taxon>Pseudomonadota</taxon>
        <taxon>Gammaproteobacteria</taxon>
        <taxon>Alteromonadales</taxon>
        <taxon>Moritellaceae</taxon>
        <taxon>Moritella</taxon>
    </lineage>
</organism>
<dbReference type="PANTHER" id="PTHR21666">
    <property type="entry name" value="PEPTIDASE-RELATED"/>
    <property type="match status" value="1"/>
</dbReference>
<name>A0A330LKL7_9GAMM</name>
<dbReference type="FunFam" id="2.70.70.10:FF:000006">
    <property type="entry name" value="M23 family peptidase"/>
    <property type="match status" value="1"/>
</dbReference>
<feature type="domain" description="M23ase beta-sheet core" evidence="2">
    <location>
        <begin position="246"/>
        <end position="340"/>
    </location>
</feature>
<gene>
    <name evidence="3" type="ORF">MORIYA_1086</name>
</gene>
<proteinExistence type="predicted"/>
<accession>A0A330LKL7</accession>
<dbReference type="PANTHER" id="PTHR21666:SF270">
    <property type="entry name" value="MUREIN HYDROLASE ACTIVATOR ENVC"/>
    <property type="match status" value="1"/>
</dbReference>
<dbReference type="Proteomes" id="UP000250163">
    <property type="component" value="Chromosome MORIYA"/>
</dbReference>
<dbReference type="GO" id="GO:0004222">
    <property type="term" value="F:metalloendopeptidase activity"/>
    <property type="evidence" value="ECO:0007669"/>
    <property type="project" value="TreeGrafter"/>
</dbReference>
<evidence type="ECO:0000313" key="3">
    <source>
        <dbReference type="EMBL" id="SQD77564.1"/>
    </source>
</evidence>
<evidence type="ECO:0000256" key="1">
    <source>
        <dbReference type="SAM" id="MobiDB-lite"/>
    </source>
</evidence>
<evidence type="ECO:0000259" key="2">
    <source>
        <dbReference type="Pfam" id="PF01551"/>
    </source>
</evidence>
<dbReference type="CDD" id="cd12797">
    <property type="entry name" value="M23_peptidase"/>
    <property type="match status" value="1"/>
</dbReference>
<dbReference type="EMBL" id="LS483250">
    <property type="protein sequence ID" value="SQD77564.1"/>
    <property type="molecule type" value="Genomic_DNA"/>
</dbReference>
<dbReference type="Gene3D" id="2.70.70.10">
    <property type="entry name" value="Glucose Permease (Domain IIA)"/>
    <property type="match status" value="1"/>
</dbReference>
<reference evidence="4" key="1">
    <citation type="submission" date="2018-05" db="EMBL/GenBank/DDBJ databases">
        <authorList>
            <person name="Cea G.-C."/>
            <person name="William W."/>
        </authorList>
    </citation>
    <scope>NUCLEOTIDE SEQUENCE [LARGE SCALE GENOMIC DNA]</scope>
    <source>
        <strain evidence="4">DB21MT 5</strain>
    </source>
</reference>
<dbReference type="AlphaFoldDB" id="A0A330LKL7"/>
<sequence length="360" mass="40888">MTFTSYYFVNRIDILAAKDLLVENTNKNYLALNSQNETLKGDLSAKTKVLEERQAYLLQMLEKHLSSTEYTKETESPTHKEKSDKAKDAKTSNSSVLFLDNETKAHLQQENQEYINVTRIRMEQIDNQQMKLADLLTSKIASRIDFIDKILKKTGIDTARFLSITADISPIFRAQGGEFILYSDNIEQDVSSQDKPFPKLNAYYNRFQHLEAAVQTMPSIKPVKKYYLSSAYGRRPDPIIKNRWAFHKGIDMAGWWDTPIVATGDGTVTYSGRNGGYGNFISIDHGNGFKTRYGHIAKLKVKKGQKVTLGQEIALMGSTGRSTGPHLHYEVIFDGKTINPLNVFKATKDVFKIQQQKYDS</sequence>
<dbReference type="InterPro" id="IPR050570">
    <property type="entry name" value="Cell_wall_metabolism_enzyme"/>
</dbReference>
<dbReference type="InterPro" id="IPR011055">
    <property type="entry name" value="Dup_hybrid_motif"/>
</dbReference>
<feature type="compositionally biased region" description="Basic and acidic residues" evidence="1">
    <location>
        <begin position="68"/>
        <end position="90"/>
    </location>
</feature>
<keyword evidence="4" id="KW-1185">Reference proteome</keyword>
<protein>
    <recommendedName>
        <fullName evidence="2">M23ase beta-sheet core domain-containing protein</fullName>
    </recommendedName>
</protein>
<dbReference type="InterPro" id="IPR016047">
    <property type="entry name" value="M23ase_b-sheet_dom"/>
</dbReference>
<dbReference type="SUPFAM" id="SSF51261">
    <property type="entry name" value="Duplicated hybrid motif"/>
    <property type="match status" value="1"/>
</dbReference>
<feature type="region of interest" description="Disordered" evidence="1">
    <location>
        <begin position="68"/>
        <end position="91"/>
    </location>
</feature>
<dbReference type="Pfam" id="PF01551">
    <property type="entry name" value="Peptidase_M23"/>
    <property type="match status" value="1"/>
</dbReference>
<evidence type="ECO:0000313" key="4">
    <source>
        <dbReference type="Proteomes" id="UP000250163"/>
    </source>
</evidence>
<dbReference type="KEGG" id="mya:MORIYA_1086"/>